<evidence type="ECO:0000256" key="4">
    <source>
        <dbReference type="PIRNR" id="PIRNR005054"/>
    </source>
</evidence>
<dbReference type="Gene3D" id="3.30.70.1890">
    <property type="match status" value="1"/>
</dbReference>
<dbReference type="InterPro" id="IPR045747">
    <property type="entry name" value="CRISPR-assoc_prot_Cas6_N_sf"/>
</dbReference>
<keyword evidence="3" id="KW-0051">Antiviral defense</keyword>
<dbReference type="InterPro" id="IPR049435">
    <property type="entry name" value="Cas_Cas6_C"/>
</dbReference>
<keyword evidence="2" id="KW-0694">RNA-binding</keyword>
<dbReference type="EMBL" id="DROK01000231">
    <property type="protein sequence ID" value="HHI97756.1"/>
    <property type="molecule type" value="Genomic_DNA"/>
</dbReference>
<comment type="similarity">
    <text evidence="1 4">Belongs to the CRISPR-associated protein Cas6/Cse3/CasE family.</text>
</comment>
<dbReference type="InterPro" id="IPR010156">
    <property type="entry name" value="CRISPR-assoc_prot_Cas6"/>
</dbReference>
<evidence type="ECO:0000313" key="8">
    <source>
        <dbReference type="EMBL" id="HHI97756.1"/>
    </source>
</evidence>
<feature type="domain" description="CRISPR associated protein Cas6 C-terminal" evidence="7">
    <location>
        <begin position="130"/>
        <end position="253"/>
    </location>
</feature>
<evidence type="ECO:0000256" key="2">
    <source>
        <dbReference type="ARBA" id="ARBA00022884"/>
    </source>
</evidence>
<feature type="active site" description="Proton acceptor" evidence="6">
    <location>
        <position position="33"/>
    </location>
</feature>
<dbReference type="Pfam" id="PF21350">
    <property type="entry name" value="Cas6_I-A"/>
    <property type="match status" value="1"/>
</dbReference>
<proteinExistence type="inferred from homology"/>
<comment type="function">
    <text evidence="4">CRISPR (clustered regularly interspaced short palindromic repeat), is an adaptive immune system that provides protection against mobile genetic elements (viruses, transposable elements and conjugative plasmids). CRISPR clusters contain sequences complementary to antecedent mobile elements and target invading nucleic acids. CRISPR clusters are transcribed and processed into CRISPR RNA (crRNA).</text>
</comment>
<evidence type="ECO:0000256" key="6">
    <source>
        <dbReference type="PIRSR" id="PIRSR005054-50"/>
    </source>
</evidence>
<evidence type="ECO:0000256" key="1">
    <source>
        <dbReference type="ARBA" id="ARBA00005937"/>
    </source>
</evidence>
<dbReference type="PANTHER" id="PTHR36984:SF1">
    <property type="entry name" value="CRISPR-ASSOCIATED ENDORIBONUCLEASE CAS6 1"/>
    <property type="match status" value="1"/>
</dbReference>
<dbReference type="GO" id="GO:0016788">
    <property type="term" value="F:hydrolase activity, acting on ester bonds"/>
    <property type="evidence" value="ECO:0007669"/>
    <property type="project" value="InterPro"/>
</dbReference>
<organism evidence="8">
    <name type="scientific">Thermodesulfatator atlanticus</name>
    <dbReference type="NCBI Taxonomy" id="501497"/>
    <lineage>
        <taxon>Bacteria</taxon>
        <taxon>Pseudomonadati</taxon>
        <taxon>Thermodesulfobacteriota</taxon>
        <taxon>Thermodesulfobacteria</taxon>
        <taxon>Thermodesulfobacteriales</taxon>
        <taxon>Thermodesulfatatoraceae</taxon>
        <taxon>Thermodesulfatator</taxon>
    </lineage>
</organism>
<dbReference type="CDD" id="cd21140">
    <property type="entry name" value="Cas6_I-like"/>
    <property type="match status" value="1"/>
</dbReference>
<dbReference type="NCBIfam" id="TIGR01877">
    <property type="entry name" value="cas_cas6"/>
    <property type="match status" value="1"/>
</dbReference>
<dbReference type="Pfam" id="PF01881">
    <property type="entry name" value="Cas_Cas6_C"/>
    <property type="match status" value="1"/>
</dbReference>
<reference evidence="8" key="1">
    <citation type="journal article" date="2020" name="mSystems">
        <title>Genome- and Community-Level Interaction Insights into Carbon Utilization and Element Cycling Functions of Hydrothermarchaeota in Hydrothermal Sediment.</title>
        <authorList>
            <person name="Zhou Z."/>
            <person name="Liu Y."/>
            <person name="Xu W."/>
            <person name="Pan J."/>
            <person name="Luo Z.H."/>
            <person name="Li M."/>
        </authorList>
    </citation>
    <scope>NUCLEOTIDE SEQUENCE [LARGE SCALE GENOMIC DNA]</scope>
    <source>
        <strain evidence="8">HyVt-533</strain>
    </source>
</reference>
<dbReference type="Gene3D" id="3.30.70.1900">
    <property type="match status" value="1"/>
</dbReference>
<feature type="site" description="Transition state stabilizer" evidence="5">
    <location>
        <position position="57"/>
    </location>
</feature>
<evidence type="ECO:0000256" key="3">
    <source>
        <dbReference type="ARBA" id="ARBA00023118"/>
    </source>
</evidence>
<sequence length="259" mass="30037">MEGGRVRITLIFRAQKGLYLPVHYNHLVQSFIYRSIGEALARFYHQEGYCFGKRCFKLFTFSRLLGGRRKFFRDRGEICFEGRVRLKIGAVDNRLLEDLATYLVKTRYFRLGRNYCELEAVEVEMPVSPKGPVTIRALSPITVYVTESENGRRKTRFFAPHEKGFSEGILENLKRKMGAYLGRKEDLPSLEGAYIHPVCVGPRDLVVAKYKNYFWIKGWLGIYRLYLPRPYFELAYAAGLGAKNSQGFGMIEVVEKEER</sequence>
<dbReference type="GO" id="GO:0051607">
    <property type="term" value="P:defense response to virus"/>
    <property type="evidence" value="ECO:0007669"/>
    <property type="project" value="UniProtKB-KW"/>
</dbReference>
<name>A0A7V5U389_9BACT</name>
<accession>A0A7V5U389</accession>
<dbReference type="PIRSF" id="PIRSF005054">
    <property type="entry name" value="PF1131"/>
    <property type="match status" value="1"/>
</dbReference>
<protein>
    <recommendedName>
        <fullName evidence="4">CRISPR-associated endoribonuclease</fullName>
    </recommendedName>
</protein>
<dbReference type="AlphaFoldDB" id="A0A7V5U389"/>
<dbReference type="Proteomes" id="UP000886101">
    <property type="component" value="Unassembled WGS sequence"/>
</dbReference>
<dbReference type="PANTHER" id="PTHR36984">
    <property type="entry name" value="CRISPR-ASSOCIATED ENDORIBONUCLEASE CAS6 1"/>
    <property type="match status" value="1"/>
</dbReference>
<evidence type="ECO:0000259" key="7">
    <source>
        <dbReference type="Pfam" id="PF01881"/>
    </source>
</evidence>
<feature type="active site" description="Proton donor" evidence="6">
    <location>
        <position position="45"/>
    </location>
</feature>
<comment type="caution">
    <text evidence="8">The sequence shown here is derived from an EMBL/GenBank/DDBJ whole genome shotgun (WGS) entry which is preliminary data.</text>
</comment>
<dbReference type="GO" id="GO:0003723">
    <property type="term" value="F:RNA binding"/>
    <property type="evidence" value="ECO:0007669"/>
    <property type="project" value="UniProtKB-KW"/>
</dbReference>
<gene>
    <name evidence="8" type="primary">cas6</name>
    <name evidence="8" type="ORF">ENJ96_07870</name>
</gene>
<evidence type="ECO:0000256" key="5">
    <source>
        <dbReference type="PIRSR" id="PIRSR005054-1"/>
    </source>
</evidence>